<keyword evidence="3" id="KW-0548">Nucleotidyltransferase</keyword>
<dbReference type="Pfam" id="PF03033">
    <property type="entry name" value="Glyco_transf_28"/>
    <property type="match status" value="1"/>
</dbReference>
<feature type="region of interest" description="Disordered" evidence="9">
    <location>
        <begin position="3492"/>
        <end position="3569"/>
    </location>
</feature>
<evidence type="ECO:0000256" key="1">
    <source>
        <dbReference type="ARBA" id="ARBA00022484"/>
    </source>
</evidence>
<evidence type="ECO:0000256" key="2">
    <source>
        <dbReference type="ARBA" id="ARBA00022679"/>
    </source>
</evidence>
<dbReference type="Gene3D" id="3.40.50.300">
    <property type="entry name" value="P-loop containing nucleotide triphosphate hydrolases"/>
    <property type="match status" value="2"/>
</dbReference>
<evidence type="ECO:0000259" key="11">
    <source>
        <dbReference type="PROSITE" id="PS51743"/>
    </source>
</evidence>
<dbReference type="PANTHER" id="PTHR48050:SF13">
    <property type="entry name" value="STEROL 3-BETA-GLUCOSYLTRANSFERASE UGT80A2"/>
    <property type="match status" value="1"/>
</dbReference>
<dbReference type="CDD" id="cd23255">
    <property type="entry name" value="Endornaviridae_RdRp"/>
    <property type="match status" value="1"/>
</dbReference>
<dbReference type="GO" id="GO:0016556">
    <property type="term" value="P:mRNA modification"/>
    <property type="evidence" value="ECO:0007669"/>
    <property type="project" value="InterPro"/>
</dbReference>
<organism evidence="12">
    <name type="scientific">Alphaendornavirus sp</name>
    <dbReference type="NCBI Taxonomy" id="2683936"/>
    <lineage>
        <taxon>Viruses</taxon>
        <taxon>Riboviria</taxon>
        <taxon>Orthornavirae</taxon>
        <taxon>Kitrinoviricota</taxon>
        <taxon>Alsuviricetes</taxon>
        <taxon>Martellivirales</taxon>
        <taxon>Endornaviridae</taxon>
        <taxon>Alphaendornavirus</taxon>
    </lineage>
</organism>
<keyword evidence="1" id="KW-0696">RNA-directed RNA polymerase</keyword>
<dbReference type="InterPro" id="IPR027417">
    <property type="entry name" value="P-loop_NTPase"/>
</dbReference>
<dbReference type="GO" id="GO:0005524">
    <property type="term" value="F:ATP binding"/>
    <property type="evidence" value="ECO:0007669"/>
    <property type="project" value="UniProtKB-KW"/>
</dbReference>
<evidence type="ECO:0000256" key="5">
    <source>
        <dbReference type="ARBA" id="ARBA00022801"/>
    </source>
</evidence>
<dbReference type="PROSITE" id="PS50507">
    <property type="entry name" value="RDRP_SSRNA_POS"/>
    <property type="match status" value="1"/>
</dbReference>
<comment type="catalytic activity">
    <reaction evidence="8">
        <text>ATP + H2O = ADP + phosphate + H(+)</text>
        <dbReference type="Rhea" id="RHEA:13065"/>
        <dbReference type="ChEBI" id="CHEBI:15377"/>
        <dbReference type="ChEBI" id="CHEBI:15378"/>
        <dbReference type="ChEBI" id="CHEBI:30616"/>
        <dbReference type="ChEBI" id="CHEBI:43474"/>
        <dbReference type="ChEBI" id="CHEBI:456216"/>
        <dbReference type="EC" id="3.6.4.13"/>
    </reaction>
</comment>
<dbReference type="Pfam" id="PF01660">
    <property type="entry name" value="Vmethyltransf"/>
    <property type="match status" value="1"/>
</dbReference>
<evidence type="ECO:0000313" key="12">
    <source>
        <dbReference type="EMBL" id="QII57747.1"/>
    </source>
</evidence>
<dbReference type="GO" id="GO:0005975">
    <property type="term" value="P:carbohydrate metabolic process"/>
    <property type="evidence" value="ECO:0007669"/>
    <property type="project" value="InterPro"/>
</dbReference>
<feature type="domain" description="Alphavirus-like MT" evidence="11">
    <location>
        <begin position="280"/>
        <end position="450"/>
    </location>
</feature>
<keyword evidence="2" id="KW-0808">Transferase</keyword>
<dbReference type="EMBL" id="MN119303">
    <property type="protein sequence ID" value="QII57747.1"/>
    <property type="molecule type" value="Genomic_RNA"/>
</dbReference>
<dbReference type="InterPro" id="IPR004276">
    <property type="entry name" value="GlycoTrans_28_N"/>
</dbReference>
<dbReference type="Gene3D" id="3.40.50.2000">
    <property type="entry name" value="Glycogen Phosphorylase B"/>
    <property type="match status" value="2"/>
</dbReference>
<dbReference type="GO" id="GO:0008174">
    <property type="term" value="F:mRNA methyltransferase activity"/>
    <property type="evidence" value="ECO:0007669"/>
    <property type="project" value="UniProtKB-UniRule"/>
</dbReference>
<keyword evidence="7" id="KW-0693">Viral RNA replication</keyword>
<keyword evidence="5" id="KW-0378">Hydrolase</keyword>
<dbReference type="GO" id="GO:0039694">
    <property type="term" value="P:viral RNA genome replication"/>
    <property type="evidence" value="ECO:0007669"/>
    <property type="project" value="InterPro"/>
</dbReference>
<dbReference type="Pfam" id="PF00978">
    <property type="entry name" value="RdRP_2"/>
    <property type="match status" value="1"/>
</dbReference>
<accession>A0A6G7K3W2</accession>
<reference evidence="12" key="1">
    <citation type="submission" date="2019-06" db="EMBL/GenBank/DDBJ databases">
        <authorList>
            <person name="Gallo Y."/>
            <person name="Gutierrez P."/>
            <person name="Marin M."/>
        </authorList>
    </citation>
    <scope>NUCLEOTIDE SEQUENCE</scope>
    <source>
        <strain evidence="12">5MAY</strain>
    </source>
</reference>
<evidence type="ECO:0000259" key="10">
    <source>
        <dbReference type="PROSITE" id="PS50507"/>
    </source>
</evidence>
<dbReference type="InterPro" id="IPR007094">
    <property type="entry name" value="RNA-dir_pol_PSvirus"/>
</dbReference>
<dbReference type="GO" id="GO:0006351">
    <property type="term" value="P:DNA-templated transcription"/>
    <property type="evidence" value="ECO:0007669"/>
    <property type="project" value="InterPro"/>
</dbReference>
<evidence type="ECO:0000256" key="6">
    <source>
        <dbReference type="ARBA" id="ARBA00022840"/>
    </source>
</evidence>
<dbReference type="GO" id="GO:0016787">
    <property type="term" value="F:hydrolase activity"/>
    <property type="evidence" value="ECO:0007669"/>
    <property type="project" value="UniProtKB-KW"/>
</dbReference>
<evidence type="ECO:0000256" key="8">
    <source>
        <dbReference type="ARBA" id="ARBA00047984"/>
    </source>
</evidence>
<protein>
    <submittedName>
        <fullName evidence="12">Polyprotein</fullName>
    </submittedName>
</protein>
<keyword evidence="6" id="KW-0067">ATP-binding</keyword>
<dbReference type="GO" id="GO:0003968">
    <property type="term" value="F:RNA-directed RNA polymerase activity"/>
    <property type="evidence" value="ECO:0007669"/>
    <property type="project" value="UniProtKB-KW"/>
</dbReference>
<dbReference type="GO" id="GO:0016758">
    <property type="term" value="F:hexosyltransferase activity"/>
    <property type="evidence" value="ECO:0007669"/>
    <property type="project" value="InterPro"/>
</dbReference>
<dbReference type="InterPro" id="IPR043502">
    <property type="entry name" value="DNA/RNA_pol_sf"/>
</dbReference>
<dbReference type="SUPFAM" id="SSF52540">
    <property type="entry name" value="P-loop containing nucleoside triphosphate hydrolases"/>
    <property type="match status" value="1"/>
</dbReference>
<evidence type="ECO:0000256" key="3">
    <source>
        <dbReference type="ARBA" id="ARBA00022695"/>
    </source>
</evidence>
<evidence type="ECO:0000256" key="7">
    <source>
        <dbReference type="ARBA" id="ARBA00022953"/>
    </source>
</evidence>
<feature type="region of interest" description="Disordered" evidence="9">
    <location>
        <begin position="864"/>
        <end position="903"/>
    </location>
</feature>
<dbReference type="InterPro" id="IPR002588">
    <property type="entry name" value="Alphavirus-like_MT_dom"/>
</dbReference>
<dbReference type="InterPro" id="IPR001788">
    <property type="entry name" value="RNA-dep_RNA_pol_alsuvir"/>
</dbReference>
<dbReference type="SUPFAM" id="SSF53756">
    <property type="entry name" value="UDP-Glycosyltransferase/glycogen phosphorylase"/>
    <property type="match status" value="1"/>
</dbReference>
<sequence length="4869" mass="552561">MSHRLDEELEFVQFGPEECVPDLNKVDIRTIRNMMLLFDRGHCHVDIPLEEVGKFLQNSQLQSTEPFYGGPSKKYYANCRPMLLPPSKIDGDKTEAAQLLLTGLIKKFGGSVINMLLLDCKNNYNMSPHVYRTGCSYGFKAMELPNVEAAMTCACCGIVNLVWLLDETEGLQLSRCGVCLQPLLVQKMLPDCIVWGMLEVVDITQLRVGAIELNNAEITLQLDGQPAFGPTTLSKLIDQDLRNIRSVMSRAMSKTIYVPNGLTDHQKKELAVAVPAYKLLPMRGTPNPHAMLAAERRICAVTMADKRKKGKRILDIGSRVNLNQIEDWHGMGPCLDWRDVERYHNRPLSDTTCDHTVKECNCLDNQEPLLISVDSLYDIDPSDILSLMQRTKSNQLFYCLSTAEVDFNNTNGKLAQGQGEWMRHDDKLITVLRGDDRPYVNNWKLSRLWSTADLVQIGQQEMSIQTVKILGNHIIRVLTLVPDGMDCLRTRQVGLQSISQIDITVPMIDVESWLNVLGPPKLAHKQIKLDLALYRALYSRNLTGGLSYEKLIEFGLGYAHAKYTTKTTTISHQHVTADDVRMHAMLACAATRRKFAWVSSAMKLNATSNVFGLDPVEVTKLLTLDLAGTLIKDIWGTILPDGFIKQRLDELVIQVTKWINDSFWDTLDTLTSGSRVFTPTVYVWPQLSDEVACNAERICYHHKQWCNHPLSLDNLCDCCRLVTALPNQTKCECCMSESSRHECHHKCQGGHLVIPDPSALTCTCCKLQTLNDKCQCCSKPLTKHPDKQQPVGAEIYGPEQKEMSRTMHSYKYEGLSKVTSMPKTTHFQAHVDQPLTRTTEPLFEPAPTPTSIIKLWEEQLGKKFVSTPEPGAPSQPPDNDVQGGRDGDGVEQQSVPNLERQLPTENNFQKTILELTGITDLSYVSNLRYGYTQSVTSQLAMPNEQNPDNRVGVSELKYFPMGLHQHNANLLALMAKHKVAGDGLCAYYALEHCMGTKLSLRHMQNTLGCKTQFSAHQIIKYGNMLGNNVAILTNESVITGKVDPFSDKFLCIMHTVEDGTGAPHWEPCNVVQVNDLETTPCYMGLFKQSQVNKQLGLLPPNLNEEQEVKERCNIVLKLIKRAIPNLAQIQSGRVESTVYSVNGLDRFTNNKLKRHDPGKGLFDFEIDKNCVELMQALSCETISTRLLDELEAPLNIKTMQNVEIDELKISLLRNTVLQLRITWLQSKGALSRTDDNWLKISVLTHKTSKGTRMLALQDTKLKSGDIISVDTIHGAQDRIVWKLNEEFHCLDWLPPTIGTQTTILYVNKHSFKSGLIRAMMLNRQHVDFQKFKTLVAESACTIGPAGSGKSTMIASNWKEGSIAVCKTSSAVKNLQLKINGPSNMIMSHEKYSYTPTPDHHLVLDECSMYTWYDLYFSLTKLPQTLTMYGDPHQISTIDTFLLGGERILDNITDYVLHTHKLRSTYRYGATVCELLSPLLGELSSKAKHDTVVIDLNLGVWDDDELQKIVAEHKPDVVLTHHNITKHRVKRLAPNSRVETIHSFQSLEANNVMVVQYNEGGNSKIYMDKRYAISAITRAKLKVVWVSVGLTSGMKLLDKIRGTDLETLGGGKPKRSEDNDQALQRAISETMKLGASGETSGSASPMQMVRARFKQNLMATQTSFEKKRRPVKKAVVTKANIEALVDSYTMSRQPLLIYEGWDKFVARWANTIPKNTEIIDDQQSRTLKMKLYQCTATVIVDEQFEYYSLQVECPRWMPFVKEKILSEYRNGLIEEWQKHALGKSINDVVALLRPCHQQWFLDHLADNHSPAMEQLTPPTTLPQTMVPEITTEMELSDEEWYDATSDELGNIDDPQPENMTLQELEYHNVVTNRELSTKYPSIAELNYQQIYSLMQPNSPMLQPIKSATLVVLVQAILPNTKLTTVVGTIEDGYEVTINSYANSVGIIQVTSHGLVLKVVAGSMEHKIQTAITEFKVKLYNRLVPYAGIWKCSANLDDQQIKIIKEWYPWLTPTDEDLQSYEDENLLELIKQEKLDIPGKLQDLTRTMRELRQVITEYESTSENVLEVICEICGNECCAESEELNLDHECLVTRMPLNASSNRTIRLCSEWAILMSDIDQQFKFEVHGNMVTISSFGGCSLCSGLKFVCNDQEILRISPQRKLEFDRKVRLSVNRYPEVLMAIMTALHMPTELTTIDVDETMACIDLLEGVDTAIRTPAFELGMVLDRMRLAPAYLWALWKGQEQRQSCSMYISENIRLREEWQTVAPSIQIKMMSNLPGHRSLANRPLGAKYRNVKLTVMKMNNSILCDNQLIASKYNWRYTPLTVMVERYYWLKLNEWPWRLANLLTINGKLANIGLGYDSDLPINSLNLPLSYHETNNTAVNRFLVDKRGEAVISTMKKTYHIVFVSKTQMQNYGPMLARDCEGMPIEEQGCETMDQGFDMLTEQICLKYFYNGLPLGEISQMVTDYPYLSILTSSWANMCTPTDNKYAFRYYQNITDCNNMLEKMEYSYGGGKLANTTNSETEPDNKQSILDCLKVQQQSKTGPWYTEDVNSQTKLACKNILMGLAQCRLSPAEMAELMRNNNKTCVHLIMPKMIEQSNQLFGVASEDATNYKFWYHNSSHLTLVNKDLLAMFQTGQCVPTKHGTLITHAANRVLGHCIVKILLLPNKSRLPKYVRPNLHDNQQKAVTFKLPEIRNFKQFVTTGKAISYKEVTMSLKLYRALSLRMLRPKTTLDDLLAYARTYSHTVAYTISSRSSQQPHFVTELMECCVCVYVESIKLNEAANRVMDLISGTEHPITQLHNLKNTAWYGLVKILADCYQWLGLDTTIDKILEFGATVGKATIGQVIKNIDKLVVVRISKVDTVDPIICYQDSTGQYNMEVNSFKNTEEKIDNMLRNLRESVNWGMQIERNRHELTDGSQDTQLAPTATSKLVDKLADSIGSDRDECIERILPDMVETYEGDEITTAVMRVVKNVGKRLELRPKQTILTCIDDDEYLCALELLEKGKNCIEDCFTIEHLKAEVKELRWMYPDDCKTWEGKTILFSTIGSRGDIEPYIAWAQLVREIGSECKFLVPIDYVSYVNSYGFEAMGLQVNSKELIDTCISAERHKWNPIKLYQVWKRMFELIEGLFEFNHRKLMAFVANADMVIETPFTHIGVQIAQKLKIPCLFSTAYPWEQQAGMTTRADGMTITEIIAGVAAFAPFKKHIEAWRKEILQLHNERGIMVHGVGNPMVYLHPTRTKWWKTAKTSGCVGYASTVVQSIRQTDMDLCAWAGSSMSMAVCFGSMTGAARISLTDKIIDKFISQFNIVVVDSEYKTTRPDDEVMVVSEANYNMLFSCVDVVATHGGSGTVHNALRKECVVMVEPHFGDQLAWLKSIQSNNCGGRLSEILDMSLQEAMDRIDQWSVNAKQLGTELRGEDFRVNLISNSQLIWHKASEHTTKLLANIREPINELPINPNNVVSVLKGRKLKWTDWEIEETLNISMLMQPSSEQNKSAQLKPAPDKNDQKSQGPSRESKVKGHHKGKKHEFTYTVSESEEMLMKTRKHNNKTSTTRPTPSTSGEVAKSNRTRAMLDQFLGVEVTKLSESVTLIQTGKAWATDELLASSKGSIVKPTTKQPTINFPEEETKEIAAPDEQMDVNAPIIEEVVTCDSAITKETTQQALQNVETVPIVAEEREEQEQQLITELAVDNTRVVTVEDVSSGTTASYQTGVQQIPDEYVDITTLRPTLVQDMFQLKLEQERGSPMEVISTVKIEIVCEPQGSYSCAKEVLEKLLTIQYEIDEHRASSIIKKCYQWLQIVTLPRLEDIKALITILDLRVGIQVENNTIHYEHNGPNGNAGYVIQVTGGTAVGHCRLLLVEFGEIRELVTANCTQMTISQTVQDELNTMIARLGCNRKWNEVNIPSLIVDEALGAEIWSKLDTTYTHAELIYKLKGNKLVHTADRMDHPMSRVALRQSNSVLLCDETLTPDRWYWVTDGAGWRGAIATKIHSQIMLLTNSNQYRWREHAMILRTDIKIGLNATIPLKVQLKKKIVTTGESKVTALNRSTLYESQQHYYGVIITGIKEEGADLVAVYDYDNRAHHKYDDKDFLVAMGPGKSVGLGFELTGQLWNKLMSRDKALRHMLHKGQHQVAFEFSNQHQVRTLGKILRNSKIKYVIEGTSVYIQMSSLDDVKSGLLEEWAMYLEMKNGTAPHIDDVLTKYDQWVPLTEFIKQHCDNDNYNHVFGRVNLDNYKVKLSTRPSNLTVKLSSIVKNELDYEPPNLVHRNLCLTMDVLIDKRAGGLDEPEFWKFEHDFQHNNISRWWDNLITTKPKTKFDASRFKQINTEAMIGNSSGTIRTDDWPTGTGVDGEATKMPHLAVREWTNIEDNEVATAEIADYDIMSLWEDTDFSDWNEKFGPKNEVIVRSTNPATTLRVTTKYTMVQYPIYSRPVLTKAANQEFNAVTGRLHNITTYRRQHYNVRDELNKFIKTYFDEGKTDTLCLFANDKLTYNDAKVLDWLRDRPDSNKVAEEVETILQEGMQLHAINRLNVHLKLESLLKAEPASSLKQVKARALLWQCKGYCAIFSHIFKEAKARLKQLLKPTIVYADGLRADELSARVRLTTNVRYLMENDLAQQDKQTDHDIIKFEMELYKLLGVHEDVVNLWHNSHFHWKYKSRTVKGTGDAMRLTGQATTALGNAITNLLVHRKVVDRLGSNLRLFLVLGDDGLMFTSERIDLSRLNNETKIKHNMMCKPHISETFGVFCCMMACITQDGSCSLGPDVVRLRRRFECPNGVSEMTTENAMARAMSYYMMLGATPEVMRDVVNQNLPIKPIKWYDVDSIRSAVADKYNMSDEQVLNEERQLLQMLRERNSFKHDILHWYEGV</sequence>
<dbReference type="InterPro" id="IPR050426">
    <property type="entry name" value="Glycosyltransferase_28"/>
</dbReference>
<name>A0A6G7K3W2_9VIRU</name>
<keyword evidence="4" id="KW-0547">Nucleotide-binding</keyword>
<dbReference type="Pfam" id="PF01443">
    <property type="entry name" value="Viral_helicase1"/>
    <property type="match status" value="1"/>
</dbReference>
<feature type="domain" description="RdRp catalytic" evidence="10">
    <location>
        <begin position="4610"/>
        <end position="4723"/>
    </location>
</feature>
<dbReference type="GO" id="GO:0006396">
    <property type="term" value="P:RNA processing"/>
    <property type="evidence" value="ECO:0007669"/>
    <property type="project" value="InterPro"/>
</dbReference>
<dbReference type="PANTHER" id="PTHR48050">
    <property type="entry name" value="STEROL 3-BETA-GLUCOSYLTRANSFERASE"/>
    <property type="match status" value="1"/>
</dbReference>
<evidence type="ECO:0000256" key="4">
    <source>
        <dbReference type="ARBA" id="ARBA00022741"/>
    </source>
</evidence>
<dbReference type="GO" id="GO:0003724">
    <property type="term" value="F:RNA helicase activity"/>
    <property type="evidence" value="ECO:0007669"/>
    <property type="project" value="UniProtKB-EC"/>
</dbReference>
<proteinExistence type="predicted"/>
<feature type="compositionally biased region" description="Low complexity" evidence="9">
    <location>
        <begin position="3553"/>
        <end position="3563"/>
    </location>
</feature>
<dbReference type="PROSITE" id="PS51743">
    <property type="entry name" value="ALPHAVIRUS_MT"/>
    <property type="match status" value="1"/>
</dbReference>
<dbReference type="GO" id="GO:0003723">
    <property type="term" value="F:RNA binding"/>
    <property type="evidence" value="ECO:0007669"/>
    <property type="project" value="InterPro"/>
</dbReference>
<evidence type="ECO:0000256" key="9">
    <source>
        <dbReference type="SAM" id="MobiDB-lite"/>
    </source>
</evidence>
<dbReference type="InterPro" id="IPR027351">
    <property type="entry name" value="(+)RNA_virus_helicase_core_dom"/>
</dbReference>
<dbReference type="SUPFAM" id="SSF56672">
    <property type="entry name" value="DNA/RNA polymerases"/>
    <property type="match status" value="1"/>
</dbReference>